<name>A0A1M7IDX1_9FIRM</name>
<comment type="catalytic activity">
    <reaction evidence="6 8">
        <text>beta-D-fructose 1-phosphate + ATP = beta-D-fructose 1,6-bisphosphate + ADP + H(+)</text>
        <dbReference type="Rhea" id="RHEA:14213"/>
        <dbReference type="ChEBI" id="CHEBI:15378"/>
        <dbReference type="ChEBI" id="CHEBI:30616"/>
        <dbReference type="ChEBI" id="CHEBI:32966"/>
        <dbReference type="ChEBI" id="CHEBI:138881"/>
        <dbReference type="ChEBI" id="CHEBI:456216"/>
        <dbReference type="EC" id="2.7.1.56"/>
    </reaction>
</comment>
<dbReference type="PANTHER" id="PTHR46566">
    <property type="entry name" value="1-PHOSPHOFRUCTOKINASE-RELATED"/>
    <property type="match status" value="1"/>
</dbReference>
<comment type="pathway">
    <text evidence="7">Carbohydrate metabolism; D-tagatose 6-phosphate degradation; D-glyceraldehyde 3-phosphate and glycerone phosphate from D-tagatose 6-phosphate: step 1/2.</text>
</comment>
<dbReference type="STRING" id="447595.SAMN05660826_00939"/>
<dbReference type="CDD" id="cd01164">
    <property type="entry name" value="FruK_PfkB_like"/>
    <property type="match status" value="1"/>
</dbReference>
<keyword evidence="5 7" id="KW-0067">ATP-binding</keyword>
<dbReference type="GO" id="GO:2001059">
    <property type="term" value="P:D-tagatose 6-phosphate catabolic process"/>
    <property type="evidence" value="ECO:0007669"/>
    <property type="project" value="UniProtKB-UniPathway"/>
</dbReference>
<dbReference type="PANTHER" id="PTHR46566:SF2">
    <property type="entry name" value="ATP-DEPENDENT 6-PHOSPHOFRUCTOKINASE ISOZYME 2"/>
    <property type="match status" value="1"/>
</dbReference>
<accession>A0A1M7IDX1</accession>
<dbReference type="FunFam" id="3.40.1190.20:FF:000001">
    <property type="entry name" value="Phosphofructokinase"/>
    <property type="match status" value="1"/>
</dbReference>
<dbReference type="InterPro" id="IPR011611">
    <property type="entry name" value="PfkB_dom"/>
</dbReference>
<evidence type="ECO:0000313" key="10">
    <source>
        <dbReference type="EMBL" id="SHM38961.1"/>
    </source>
</evidence>
<evidence type="ECO:0000259" key="9">
    <source>
        <dbReference type="Pfam" id="PF00294"/>
    </source>
</evidence>
<dbReference type="NCBIfam" id="TIGR03168">
    <property type="entry name" value="1-PFK"/>
    <property type="match status" value="1"/>
</dbReference>
<dbReference type="GO" id="GO:0009024">
    <property type="term" value="F:tagatose-6-phosphate kinase activity"/>
    <property type="evidence" value="ECO:0007669"/>
    <property type="project" value="UniProtKB-EC"/>
</dbReference>
<dbReference type="RefSeq" id="WP_159431502.1">
    <property type="nucleotide sequence ID" value="NZ_FRCR01000004.1"/>
</dbReference>
<comment type="catalytic activity">
    <reaction evidence="7">
        <text>D-tagatofuranose 6-phosphate + ATP = D-tagatofuranose 1,6-bisphosphate + ADP + H(+)</text>
        <dbReference type="Rhea" id="RHEA:12420"/>
        <dbReference type="ChEBI" id="CHEBI:15378"/>
        <dbReference type="ChEBI" id="CHEBI:30616"/>
        <dbReference type="ChEBI" id="CHEBI:58694"/>
        <dbReference type="ChEBI" id="CHEBI:58695"/>
        <dbReference type="ChEBI" id="CHEBI:456216"/>
        <dbReference type="EC" id="2.7.1.144"/>
    </reaction>
</comment>
<keyword evidence="3 7" id="KW-0547">Nucleotide-binding</keyword>
<dbReference type="GO" id="GO:0005524">
    <property type="term" value="F:ATP binding"/>
    <property type="evidence" value="ECO:0007669"/>
    <property type="project" value="UniProtKB-UniRule"/>
</dbReference>
<keyword evidence="4 8" id="KW-0418">Kinase</keyword>
<dbReference type="Gene3D" id="3.40.1190.20">
    <property type="match status" value="1"/>
</dbReference>
<dbReference type="Proteomes" id="UP000184375">
    <property type="component" value="Unassembled WGS sequence"/>
</dbReference>
<dbReference type="GO" id="GO:0005829">
    <property type="term" value="C:cytosol"/>
    <property type="evidence" value="ECO:0007669"/>
    <property type="project" value="TreeGrafter"/>
</dbReference>
<dbReference type="GO" id="GO:0008662">
    <property type="term" value="F:1-phosphofructokinase activity"/>
    <property type="evidence" value="ECO:0007669"/>
    <property type="project" value="UniProtKB-UniRule"/>
</dbReference>
<dbReference type="InterPro" id="IPR017583">
    <property type="entry name" value="Tagatose/fructose_Pkinase"/>
</dbReference>
<dbReference type="EMBL" id="FRCR01000004">
    <property type="protein sequence ID" value="SHM38961.1"/>
    <property type="molecule type" value="Genomic_DNA"/>
</dbReference>
<keyword evidence="2 7" id="KW-0808">Transferase</keyword>
<comment type="similarity">
    <text evidence="1">Belongs to the carbohydrate kinase pfkB family.</text>
</comment>
<dbReference type="GO" id="GO:0044281">
    <property type="term" value="P:small molecule metabolic process"/>
    <property type="evidence" value="ECO:0007669"/>
    <property type="project" value="UniProtKB-ARBA"/>
</dbReference>
<dbReference type="GO" id="GO:0005988">
    <property type="term" value="P:lactose metabolic process"/>
    <property type="evidence" value="ECO:0007669"/>
    <property type="project" value="UniProtKB-KW"/>
</dbReference>
<evidence type="ECO:0000256" key="6">
    <source>
        <dbReference type="ARBA" id="ARBA00047745"/>
    </source>
</evidence>
<proteinExistence type="inferred from homology"/>
<comment type="similarity">
    <text evidence="7">Belongs to the carbohydrate kinase PfkB family. LacC subfamily.</text>
</comment>
<evidence type="ECO:0000256" key="5">
    <source>
        <dbReference type="ARBA" id="ARBA00022840"/>
    </source>
</evidence>
<keyword evidence="11" id="KW-1185">Reference proteome</keyword>
<dbReference type="PROSITE" id="PS00584">
    <property type="entry name" value="PFKB_KINASES_2"/>
    <property type="match status" value="1"/>
</dbReference>
<evidence type="ECO:0000256" key="1">
    <source>
        <dbReference type="ARBA" id="ARBA00005380"/>
    </source>
</evidence>
<evidence type="ECO:0000256" key="2">
    <source>
        <dbReference type="ARBA" id="ARBA00022679"/>
    </source>
</evidence>
<dbReference type="PROSITE" id="PS00583">
    <property type="entry name" value="PFKB_KINASES_1"/>
    <property type="match status" value="1"/>
</dbReference>
<evidence type="ECO:0000256" key="8">
    <source>
        <dbReference type="RuleBase" id="RU369061"/>
    </source>
</evidence>
<evidence type="ECO:0000256" key="7">
    <source>
        <dbReference type="PIRNR" id="PIRNR000535"/>
    </source>
</evidence>
<dbReference type="InterPro" id="IPR029056">
    <property type="entry name" value="Ribokinase-like"/>
</dbReference>
<comment type="function">
    <text evidence="8">Catalyzes the ATP-dependent phosphorylation of fructose-l-phosphate to fructose-l,6-bisphosphate.</text>
</comment>
<sequence length="313" mass="33497">MTALIITVTANPALDRTIVLKNFKIGKINRVLRSRVDVGGKGINVAKNIKALGGDAVCLGFLGRSDDFAAKYLEDLGLYTDFTIIQNPIRVNIKLIEEDSSTFTDINEPGPEVDSFEARSLIEKIKFWAFRARVVVLAGSLPPGVKDDFYNEIILSTKSSGAKVILDAEGEALKLGIKASPYLIKPNIHELSGLMGKDLKTDEEIISAALPIIENGVKIVAVSMGSRGSLTVTQDKAYFVPPLDVKVRSTAGAGDAMVAGFALALDKGLDTIQAVKMASAAASCAVTREGTQPIDTESFNNLINQVSIIEIPF</sequence>
<dbReference type="AlphaFoldDB" id="A0A1M7IDX1"/>
<feature type="domain" description="Carbohydrate kinase PfkB" evidence="9">
    <location>
        <begin position="27"/>
        <end position="293"/>
    </location>
</feature>
<evidence type="ECO:0000256" key="3">
    <source>
        <dbReference type="ARBA" id="ARBA00022741"/>
    </source>
</evidence>
<dbReference type="PIRSF" id="PIRSF000535">
    <property type="entry name" value="1PFK/6PFK/LacC"/>
    <property type="match status" value="1"/>
</dbReference>
<dbReference type="SUPFAM" id="SSF53613">
    <property type="entry name" value="Ribokinase-like"/>
    <property type="match status" value="1"/>
</dbReference>
<dbReference type="UniPathway" id="UPA00704">
    <property type="reaction ID" value="UER00715"/>
</dbReference>
<dbReference type="EC" id="2.7.1.144" evidence="7"/>
<dbReference type="Pfam" id="PF00294">
    <property type="entry name" value="PfkB"/>
    <property type="match status" value="1"/>
</dbReference>
<dbReference type="InterPro" id="IPR002173">
    <property type="entry name" value="Carboh/pur_kinase_PfkB_CS"/>
</dbReference>
<evidence type="ECO:0000256" key="4">
    <source>
        <dbReference type="ARBA" id="ARBA00022777"/>
    </source>
</evidence>
<dbReference type="InterPro" id="IPR022463">
    <property type="entry name" value="1-PFruKinase"/>
</dbReference>
<protein>
    <recommendedName>
        <fullName evidence="7">Tagatose-6-phosphate kinase</fullName>
        <ecNumber evidence="7">2.7.1.144</ecNumber>
    </recommendedName>
</protein>
<evidence type="ECO:0000313" key="11">
    <source>
        <dbReference type="Proteomes" id="UP000184375"/>
    </source>
</evidence>
<dbReference type="GO" id="GO:0016052">
    <property type="term" value="P:carbohydrate catabolic process"/>
    <property type="evidence" value="ECO:0007669"/>
    <property type="project" value="UniProtKB-ARBA"/>
</dbReference>
<organism evidence="10 11">
    <name type="scientific">Caldanaerovirga acetigignens</name>
    <dbReference type="NCBI Taxonomy" id="447595"/>
    <lineage>
        <taxon>Bacteria</taxon>
        <taxon>Bacillati</taxon>
        <taxon>Bacillota</taxon>
        <taxon>Clostridia</taxon>
        <taxon>Thermosediminibacterales</taxon>
        <taxon>Thermosediminibacteraceae</taxon>
        <taxon>Caldanaerovirga</taxon>
    </lineage>
</organism>
<gene>
    <name evidence="10" type="ORF">SAMN05660826_00939</name>
</gene>
<reference evidence="11" key="1">
    <citation type="submission" date="2016-11" db="EMBL/GenBank/DDBJ databases">
        <authorList>
            <person name="Varghese N."/>
            <person name="Submissions S."/>
        </authorList>
    </citation>
    <scope>NUCLEOTIDE SEQUENCE [LARGE SCALE GENOMIC DNA]</scope>
    <source>
        <strain evidence="11">DSM 18802</strain>
    </source>
</reference>
<dbReference type="NCBIfam" id="TIGR03828">
    <property type="entry name" value="pfkB"/>
    <property type="match status" value="1"/>
</dbReference>
<keyword evidence="7" id="KW-0423">Lactose metabolism</keyword>
<dbReference type="OrthoDB" id="9801219at2"/>